<sequence>MAMITRTIVKDTTITFRTVIDGETSAPQSITVDGMVGNPAAIVKKQLGLKKTDSVIIDAFVEDSHLFGCTVEEFLSVAHMIEK</sequence>
<dbReference type="EMBL" id="BK015402">
    <property type="protein sequence ID" value="DAE05070.1"/>
    <property type="molecule type" value="Genomic_DNA"/>
</dbReference>
<evidence type="ECO:0000313" key="1">
    <source>
        <dbReference type="EMBL" id="DAE05070.1"/>
    </source>
</evidence>
<name>A0A8S5PDB8_9CAUD</name>
<protein>
    <recommendedName>
        <fullName evidence="2">Phage protein</fullName>
    </recommendedName>
</protein>
<evidence type="ECO:0008006" key="2">
    <source>
        <dbReference type="Google" id="ProtNLM"/>
    </source>
</evidence>
<reference evidence="1" key="1">
    <citation type="journal article" date="2021" name="Proc. Natl. Acad. Sci. U.S.A.">
        <title>A Catalog of Tens of Thousands of Viruses from Human Metagenomes Reveals Hidden Associations with Chronic Diseases.</title>
        <authorList>
            <person name="Tisza M.J."/>
            <person name="Buck C.B."/>
        </authorList>
    </citation>
    <scope>NUCLEOTIDE SEQUENCE</scope>
    <source>
        <strain evidence="1">CtfAL26</strain>
    </source>
</reference>
<organism evidence="1">
    <name type="scientific">Podoviridae sp. ctfAL26</name>
    <dbReference type="NCBI Taxonomy" id="2825265"/>
    <lineage>
        <taxon>Viruses</taxon>
        <taxon>Duplodnaviria</taxon>
        <taxon>Heunggongvirae</taxon>
        <taxon>Uroviricota</taxon>
        <taxon>Caudoviricetes</taxon>
    </lineage>
</organism>
<accession>A0A8S5PDB8</accession>
<proteinExistence type="predicted"/>